<proteinExistence type="predicted"/>
<gene>
    <name evidence="1" type="ORF">SISNIDRAFT_468733</name>
</gene>
<dbReference type="OrthoDB" id="630895at2759"/>
<keyword evidence="2" id="KW-1185">Reference proteome</keyword>
<name>A0A164QXP9_9AGAM</name>
<accession>A0A164QXP9</accession>
<organism evidence="1 2">
    <name type="scientific">Sistotremastrum niveocremeum HHB9708</name>
    <dbReference type="NCBI Taxonomy" id="1314777"/>
    <lineage>
        <taxon>Eukaryota</taxon>
        <taxon>Fungi</taxon>
        <taxon>Dikarya</taxon>
        <taxon>Basidiomycota</taxon>
        <taxon>Agaricomycotina</taxon>
        <taxon>Agaricomycetes</taxon>
        <taxon>Sistotremastrales</taxon>
        <taxon>Sistotremastraceae</taxon>
        <taxon>Sertulicium</taxon>
        <taxon>Sertulicium niveocremeum</taxon>
    </lineage>
</organism>
<dbReference type="EMBL" id="KV419423">
    <property type="protein sequence ID" value="KZS90063.1"/>
    <property type="molecule type" value="Genomic_DNA"/>
</dbReference>
<evidence type="ECO:0000313" key="2">
    <source>
        <dbReference type="Proteomes" id="UP000076722"/>
    </source>
</evidence>
<dbReference type="AlphaFoldDB" id="A0A164QXP9"/>
<reference evidence="1 2" key="1">
    <citation type="journal article" date="2016" name="Mol. Biol. Evol.">
        <title>Comparative Genomics of Early-Diverging Mushroom-Forming Fungi Provides Insights into the Origins of Lignocellulose Decay Capabilities.</title>
        <authorList>
            <person name="Nagy L.G."/>
            <person name="Riley R."/>
            <person name="Tritt A."/>
            <person name="Adam C."/>
            <person name="Daum C."/>
            <person name="Floudas D."/>
            <person name="Sun H."/>
            <person name="Yadav J.S."/>
            <person name="Pangilinan J."/>
            <person name="Larsson K.H."/>
            <person name="Matsuura K."/>
            <person name="Barry K."/>
            <person name="Labutti K."/>
            <person name="Kuo R."/>
            <person name="Ohm R.A."/>
            <person name="Bhattacharya S.S."/>
            <person name="Shirouzu T."/>
            <person name="Yoshinaga Y."/>
            <person name="Martin F.M."/>
            <person name="Grigoriev I.V."/>
            <person name="Hibbett D.S."/>
        </authorList>
    </citation>
    <scope>NUCLEOTIDE SEQUENCE [LARGE SCALE GENOMIC DNA]</scope>
    <source>
        <strain evidence="1 2">HHB9708</strain>
    </source>
</reference>
<evidence type="ECO:0000313" key="1">
    <source>
        <dbReference type="EMBL" id="KZS90063.1"/>
    </source>
</evidence>
<sequence>MSSEGMCMAYNEGNCGPPARESTFLVAETRAYMATFYHALALSLESGTPSRPPLPLELVRHIMHLAECMLTCESLTVKSTCHRGRAQHNPEYENVQADTSETVRKLWIHTPPLAQFTISKLCSVKLSTLSRNQGWVSSPSGGNWSWFELGLYETSSSTGSSADPTKVQTADLVLRRRKDGSELTWVSHYNNIQCRDFRWVNTPTGTFGPDHEIWSYIREGDVVGVSLCARYPAWRCIAKSGVLKFSSWFEPILAPRATQREEKKELKRNHGLRRLPNAV</sequence>
<protein>
    <submittedName>
        <fullName evidence="1">Uncharacterized protein</fullName>
    </submittedName>
</protein>
<dbReference type="Proteomes" id="UP000076722">
    <property type="component" value="Unassembled WGS sequence"/>
</dbReference>